<comment type="caution">
    <text evidence="5">The sequence shown here is derived from an EMBL/GenBank/DDBJ whole genome shotgun (WGS) entry which is preliminary data.</text>
</comment>
<organism evidence="5 11">
    <name type="scientific">Rotaria magnacalcarata</name>
    <dbReference type="NCBI Taxonomy" id="392030"/>
    <lineage>
        <taxon>Eukaryota</taxon>
        <taxon>Metazoa</taxon>
        <taxon>Spiralia</taxon>
        <taxon>Gnathifera</taxon>
        <taxon>Rotifera</taxon>
        <taxon>Eurotatoria</taxon>
        <taxon>Bdelloidea</taxon>
        <taxon>Philodinida</taxon>
        <taxon>Philodinidae</taxon>
        <taxon>Rotaria</taxon>
    </lineage>
</organism>
<evidence type="ECO:0000313" key="4">
    <source>
        <dbReference type="EMBL" id="CAF2117614.1"/>
    </source>
</evidence>
<protein>
    <submittedName>
        <fullName evidence="5">Uncharacterized protein</fullName>
    </submittedName>
</protein>
<dbReference type="Proteomes" id="UP000676336">
    <property type="component" value="Unassembled WGS sequence"/>
</dbReference>
<dbReference type="Proteomes" id="UP000663824">
    <property type="component" value="Unassembled WGS sequence"/>
</dbReference>
<dbReference type="EMBL" id="CAJOBI010008048">
    <property type="protein sequence ID" value="CAF4102588.1"/>
    <property type="molecule type" value="Genomic_DNA"/>
</dbReference>
<dbReference type="EMBL" id="CAJNRG010000248">
    <property type="protein sequence ID" value="CAF1988520.1"/>
    <property type="molecule type" value="Genomic_DNA"/>
</dbReference>
<evidence type="ECO:0000313" key="12">
    <source>
        <dbReference type="Proteomes" id="UP000663866"/>
    </source>
</evidence>
<dbReference type="Proteomes" id="UP000681720">
    <property type="component" value="Unassembled WGS sequence"/>
</dbReference>
<evidence type="ECO:0000313" key="10">
    <source>
        <dbReference type="EMBL" id="CAF4146023.1"/>
    </source>
</evidence>
<dbReference type="EMBL" id="CAJNOW010011149">
    <property type="protein sequence ID" value="CAF1594007.1"/>
    <property type="molecule type" value="Genomic_DNA"/>
</dbReference>
<gene>
    <name evidence="10" type="ORF">BYL167_LOCUS21278</name>
    <name evidence="1" type="ORF">CJN711_LOCUS25262</name>
    <name evidence="8" type="ORF">GIL414_LOCUS18853</name>
    <name evidence="2" type="ORF">KQP761_LOCUS21503</name>
    <name evidence="5" type="ORF">MBJ925_LOCUS36621</name>
    <name evidence="9" type="ORF">OVN521_LOCUS23243</name>
    <name evidence="7" type="ORF">SMN809_LOCUS17413</name>
    <name evidence="6" type="ORF">UXM345_LOCUS10742</name>
    <name evidence="4" type="ORF">WKI299_LOCUS23619</name>
    <name evidence="3" type="ORF">XDN619_LOCUS2736</name>
</gene>
<evidence type="ECO:0000313" key="6">
    <source>
        <dbReference type="EMBL" id="CAF3904816.1"/>
    </source>
</evidence>
<dbReference type="EMBL" id="CAJNRE010020256">
    <property type="protein sequence ID" value="CAF2225802.1"/>
    <property type="molecule type" value="Genomic_DNA"/>
</dbReference>
<dbReference type="EMBL" id="CAJNOV010011828">
    <property type="protein sequence ID" value="CAF1463955.1"/>
    <property type="molecule type" value="Genomic_DNA"/>
</dbReference>
<dbReference type="EMBL" id="CAJOBG010005219">
    <property type="protein sequence ID" value="CAF4144263.1"/>
    <property type="molecule type" value="Genomic_DNA"/>
</dbReference>
<dbReference type="AlphaFoldDB" id="A0A817A492"/>
<dbReference type="EMBL" id="CAJOBH010009649">
    <property type="protein sequence ID" value="CAF4146023.1"/>
    <property type="molecule type" value="Genomic_DNA"/>
</dbReference>
<dbReference type="EMBL" id="CAJOBF010001039">
    <property type="protein sequence ID" value="CAF3904816.1"/>
    <property type="molecule type" value="Genomic_DNA"/>
</dbReference>
<name>A0A817A492_9BILA</name>
<dbReference type="Proteomes" id="UP000663834">
    <property type="component" value="Unassembled WGS sequence"/>
</dbReference>
<dbReference type="Proteomes" id="UP000663887">
    <property type="component" value="Unassembled WGS sequence"/>
</dbReference>
<reference evidence="5" key="1">
    <citation type="submission" date="2021-02" db="EMBL/GenBank/DDBJ databases">
        <authorList>
            <person name="Nowell W R."/>
        </authorList>
    </citation>
    <scope>NUCLEOTIDE SEQUENCE</scope>
</reference>
<dbReference type="Proteomes" id="UP000663855">
    <property type="component" value="Unassembled WGS sequence"/>
</dbReference>
<dbReference type="EMBL" id="CAJNRF010010171">
    <property type="protein sequence ID" value="CAF2117614.1"/>
    <property type="molecule type" value="Genomic_DNA"/>
</dbReference>
<evidence type="ECO:0000313" key="3">
    <source>
        <dbReference type="EMBL" id="CAF1988520.1"/>
    </source>
</evidence>
<dbReference type="Proteomes" id="UP000663866">
    <property type="component" value="Unassembled WGS sequence"/>
</dbReference>
<evidence type="ECO:0000313" key="9">
    <source>
        <dbReference type="EMBL" id="CAF4144263.1"/>
    </source>
</evidence>
<dbReference type="EMBL" id="CAJOBJ010009415">
    <property type="protein sequence ID" value="CAF4137793.1"/>
    <property type="molecule type" value="Genomic_DNA"/>
</dbReference>
<evidence type="ECO:0000313" key="11">
    <source>
        <dbReference type="Proteomes" id="UP000663824"/>
    </source>
</evidence>
<evidence type="ECO:0000313" key="8">
    <source>
        <dbReference type="EMBL" id="CAF4137793.1"/>
    </source>
</evidence>
<dbReference type="Proteomes" id="UP000663856">
    <property type="component" value="Unassembled WGS sequence"/>
</dbReference>
<evidence type="ECO:0000313" key="1">
    <source>
        <dbReference type="EMBL" id="CAF1463955.1"/>
    </source>
</evidence>
<evidence type="ECO:0000313" key="5">
    <source>
        <dbReference type="EMBL" id="CAF2225802.1"/>
    </source>
</evidence>
<dbReference type="Proteomes" id="UP000663842">
    <property type="component" value="Unassembled WGS sequence"/>
</dbReference>
<proteinExistence type="predicted"/>
<accession>A0A817A492</accession>
<evidence type="ECO:0000313" key="2">
    <source>
        <dbReference type="EMBL" id="CAF1594007.1"/>
    </source>
</evidence>
<dbReference type="OrthoDB" id="9997991at2759"/>
<sequence>MTEFGIKIDRLTERLRRGTAQCDLIEQRACLTEQRLSTLNSSVQNLARLIEVSLLMLVSSDREKFAWVQLNDNENNQLTNPIIKQFLYRLESYLHRSFIDDEEKLLYIKALSIVRKPPVVSSSFY</sequence>
<keyword evidence="12" id="KW-1185">Reference proteome</keyword>
<evidence type="ECO:0000313" key="7">
    <source>
        <dbReference type="EMBL" id="CAF4102588.1"/>
    </source>
</evidence>
<dbReference type="Proteomes" id="UP000681967">
    <property type="component" value="Unassembled WGS sequence"/>
</dbReference>